<dbReference type="Pfam" id="PF00069">
    <property type="entry name" value="Pkinase"/>
    <property type="match status" value="1"/>
</dbReference>
<proteinExistence type="predicted"/>
<dbReference type="Gene3D" id="1.10.510.10">
    <property type="entry name" value="Transferase(Phosphotransferase) domain 1"/>
    <property type="match status" value="1"/>
</dbReference>
<gene>
    <name evidence="2" type="ORF">HDK90DRAFT_2266</name>
</gene>
<evidence type="ECO:0000313" key="2">
    <source>
        <dbReference type="EMBL" id="KAK8246225.1"/>
    </source>
</evidence>
<dbReference type="InterPro" id="IPR050167">
    <property type="entry name" value="Ser_Thr_protein_kinase"/>
</dbReference>
<dbReference type="EMBL" id="JBBWRZ010000001">
    <property type="protein sequence ID" value="KAK8246225.1"/>
    <property type="molecule type" value="Genomic_DNA"/>
</dbReference>
<dbReference type="InterPro" id="IPR000719">
    <property type="entry name" value="Prot_kinase_dom"/>
</dbReference>
<name>A0ABR1Z1E3_9PEZI</name>
<dbReference type="InterPro" id="IPR011009">
    <property type="entry name" value="Kinase-like_dom_sf"/>
</dbReference>
<comment type="caution">
    <text evidence="2">The sequence shown here is derived from an EMBL/GenBank/DDBJ whole genome shotgun (WGS) entry which is preliminary data.</text>
</comment>
<accession>A0ABR1Z1E3</accession>
<reference evidence="2 3" key="1">
    <citation type="submission" date="2024-04" db="EMBL/GenBank/DDBJ databases">
        <title>Phyllosticta paracitricarpa is synonymous to the EU quarantine fungus P. citricarpa based on phylogenomic analyses.</title>
        <authorList>
            <consortium name="Lawrence Berkeley National Laboratory"/>
            <person name="Van Ingen-Buijs V.A."/>
            <person name="Van Westerhoven A.C."/>
            <person name="Haridas S."/>
            <person name="Skiadas P."/>
            <person name="Martin F."/>
            <person name="Groenewald J.Z."/>
            <person name="Crous P.W."/>
            <person name="Seidl M.F."/>
        </authorList>
    </citation>
    <scope>NUCLEOTIDE SEQUENCE [LARGE SCALE GENOMIC DNA]</scope>
    <source>
        <strain evidence="2 3">CBS 123374</strain>
    </source>
</reference>
<sequence length="276" mass="31626">MFPSSHTIMEPFESRILGAGGSGFVTVYDENTVIKGYITYFQGVRRIEREGYENDEDVQQRNKREREVYERLSMDPDLKVLKYYGAVELEPGHFGLRFEWAKNGDLRSFIRKNRLEDYPVEQRLGWAIDLASTLAKIHAMGVFQSDFSCRNVMLTEDLSVKIADFDGAALDNKEPFTCEEYWYAIPQRGRKWDDIPQIKKELFALGCGIYEIMAWKKPFGEMSDDQAKEAYAREEFPGLDGVACADVILGCWNENFESAGDVEMALRAHVSGLEES</sequence>
<dbReference type="PROSITE" id="PS50011">
    <property type="entry name" value="PROTEIN_KINASE_DOM"/>
    <property type="match status" value="1"/>
</dbReference>
<feature type="domain" description="Protein kinase" evidence="1">
    <location>
        <begin position="11"/>
        <end position="276"/>
    </location>
</feature>
<protein>
    <submittedName>
        <fullName evidence="2">Kinase-like domain-containing protein</fullName>
    </submittedName>
</protein>
<dbReference type="SUPFAM" id="SSF56112">
    <property type="entry name" value="Protein kinase-like (PK-like)"/>
    <property type="match status" value="1"/>
</dbReference>
<evidence type="ECO:0000259" key="1">
    <source>
        <dbReference type="PROSITE" id="PS50011"/>
    </source>
</evidence>
<organism evidence="2 3">
    <name type="scientific">Phyllosticta capitalensis</name>
    <dbReference type="NCBI Taxonomy" id="121624"/>
    <lineage>
        <taxon>Eukaryota</taxon>
        <taxon>Fungi</taxon>
        <taxon>Dikarya</taxon>
        <taxon>Ascomycota</taxon>
        <taxon>Pezizomycotina</taxon>
        <taxon>Dothideomycetes</taxon>
        <taxon>Dothideomycetes incertae sedis</taxon>
        <taxon>Botryosphaeriales</taxon>
        <taxon>Phyllostictaceae</taxon>
        <taxon>Phyllosticta</taxon>
    </lineage>
</organism>
<dbReference type="Proteomes" id="UP001492380">
    <property type="component" value="Unassembled WGS sequence"/>
</dbReference>
<dbReference type="PANTHER" id="PTHR23257">
    <property type="entry name" value="SERINE-THREONINE PROTEIN KINASE"/>
    <property type="match status" value="1"/>
</dbReference>
<evidence type="ECO:0000313" key="3">
    <source>
        <dbReference type="Proteomes" id="UP001492380"/>
    </source>
</evidence>
<keyword evidence="3" id="KW-1185">Reference proteome</keyword>